<evidence type="ECO:0000313" key="4">
    <source>
        <dbReference type="EMBL" id="MCX2976298.1"/>
    </source>
</evidence>
<keyword evidence="5" id="KW-1185">Reference proteome</keyword>
<organism evidence="4 5">
    <name type="scientific">Candidatus Marimicrobium litorale</name>
    <dbReference type="NCBI Taxonomy" id="2518991"/>
    <lineage>
        <taxon>Bacteria</taxon>
        <taxon>Pseudomonadati</taxon>
        <taxon>Pseudomonadota</taxon>
        <taxon>Gammaproteobacteria</taxon>
        <taxon>Cellvibrionales</taxon>
        <taxon>Halieaceae</taxon>
        <taxon>Marimicrobium</taxon>
    </lineage>
</organism>
<dbReference type="InterPro" id="IPR007730">
    <property type="entry name" value="SPOR-like_dom"/>
</dbReference>
<sequence length="200" mass="22115">MNEIHKQRLVGGLILVALGVIFWPIIFVQSDRNTISDIGEMPSRPAVPRVIIDPPSDEGLRFSETSAPAVDSEERDKDSGLPQASASSAAERKAGAADEATSAHAARDVRPENLMMDEDGIPIAWTLQVATLSNKVAADKLLKELLARDYKAYITKVTRNEKNLYRVCIGPQFEKIQLQRLKSDVDARYDVKSLVARYIP</sequence>
<dbReference type="InterPro" id="IPR052521">
    <property type="entry name" value="Cell_div_SPOR-domain"/>
</dbReference>
<dbReference type="Gene3D" id="3.30.70.1070">
    <property type="entry name" value="Sporulation related repeat"/>
    <property type="match status" value="1"/>
</dbReference>
<evidence type="ECO:0000259" key="3">
    <source>
        <dbReference type="PROSITE" id="PS51724"/>
    </source>
</evidence>
<accession>A0ABT3T217</accession>
<dbReference type="PROSITE" id="PS51724">
    <property type="entry name" value="SPOR"/>
    <property type="match status" value="1"/>
</dbReference>
<dbReference type="PANTHER" id="PTHR38687:SF1">
    <property type="entry name" value="CELL DIVISION PROTEIN DEDD"/>
    <property type="match status" value="1"/>
</dbReference>
<evidence type="ECO:0000313" key="5">
    <source>
        <dbReference type="Proteomes" id="UP001143304"/>
    </source>
</evidence>
<evidence type="ECO:0000256" key="1">
    <source>
        <dbReference type="SAM" id="MobiDB-lite"/>
    </source>
</evidence>
<dbReference type="InterPro" id="IPR036680">
    <property type="entry name" value="SPOR-like_sf"/>
</dbReference>
<feature type="domain" description="SPOR" evidence="3">
    <location>
        <begin position="119"/>
        <end position="198"/>
    </location>
</feature>
<evidence type="ECO:0000256" key="2">
    <source>
        <dbReference type="SAM" id="Phobius"/>
    </source>
</evidence>
<comment type="caution">
    <text evidence="4">The sequence shown here is derived from an EMBL/GenBank/DDBJ whole genome shotgun (WGS) entry which is preliminary data.</text>
</comment>
<dbReference type="SUPFAM" id="SSF110997">
    <property type="entry name" value="Sporulation related repeat"/>
    <property type="match status" value="1"/>
</dbReference>
<dbReference type="Proteomes" id="UP001143304">
    <property type="component" value="Unassembled WGS sequence"/>
</dbReference>
<dbReference type="EMBL" id="SHNO01000001">
    <property type="protein sequence ID" value="MCX2976298.1"/>
    <property type="molecule type" value="Genomic_DNA"/>
</dbReference>
<dbReference type="Pfam" id="PF05036">
    <property type="entry name" value="SPOR"/>
    <property type="match status" value="1"/>
</dbReference>
<gene>
    <name evidence="4" type="ORF">EYC82_02865</name>
</gene>
<keyword evidence="2" id="KW-0812">Transmembrane</keyword>
<feature type="region of interest" description="Disordered" evidence="1">
    <location>
        <begin position="45"/>
        <end position="111"/>
    </location>
</feature>
<feature type="transmembrane region" description="Helical" evidence="2">
    <location>
        <begin position="9"/>
        <end position="28"/>
    </location>
</feature>
<reference evidence="4" key="1">
    <citation type="submission" date="2019-02" db="EMBL/GenBank/DDBJ databases">
        <authorList>
            <person name="Li S.-H."/>
        </authorList>
    </citation>
    <scope>NUCLEOTIDE SEQUENCE</scope>
    <source>
        <strain evidence="4">IMCC11814</strain>
    </source>
</reference>
<dbReference type="PANTHER" id="PTHR38687">
    <property type="entry name" value="CELL DIVISION PROTEIN DEDD-RELATED"/>
    <property type="match status" value="1"/>
</dbReference>
<keyword evidence="2" id="KW-1133">Transmembrane helix</keyword>
<protein>
    <recommendedName>
        <fullName evidence="3">SPOR domain-containing protein</fullName>
    </recommendedName>
</protein>
<dbReference type="RefSeq" id="WP_279248053.1">
    <property type="nucleotide sequence ID" value="NZ_SHNO01000001.1"/>
</dbReference>
<proteinExistence type="predicted"/>
<keyword evidence="2" id="KW-0472">Membrane</keyword>
<name>A0ABT3T217_9GAMM</name>